<keyword evidence="1" id="KW-0540">Nuclease</keyword>
<evidence type="ECO:0000313" key="2">
    <source>
        <dbReference type="Proteomes" id="UP000016160"/>
    </source>
</evidence>
<keyword evidence="1" id="KW-0269">Exonuclease</keyword>
<dbReference type="SUPFAM" id="SSF56219">
    <property type="entry name" value="DNase I-like"/>
    <property type="match status" value="1"/>
</dbReference>
<dbReference type="PANTHER" id="PTHR41349:SF1">
    <property type="entry name" value="PROTEIN CBG08683"/>
    <property type="match status" value="1"/>
</dbReference>
<dbReference type="HOGENOM" id="CLU_1358767_0_0_10"/>
<keyword evidence="1" id="KW-0255">Endonuclease</keyword>
<protein>
    <submittedName>
        <fullName evidence="1">Endonuclease/exonuclease/phosphatase</fullName>
    </submittedName>
</protein>
<evidence type="ECO:0000313" key="1">
    <source>
        <dbReference type="EMBL" id="CDF80339.1"/>
    </source>
</evidence>
<dbReference type="STRING" id="1347342.BN863_26270"/>
<accession>T2KQT5</accession>
<dbReference type="GO" id="GO:0004519">
    <property type="term" value="F:endonuclease activity"/>
    <property type="evidence" value="ECO:0007669"/>
    <property type="project" value="UniProtKB-KW"/>
</dbReference>
<gene>
    <name evidence="1" type="ORF">BN863_26270</name>
</gene>
<proteinExistence type="predicted"/>
<dbReference type="AlphaFoldDB" id="T2KQT5"/>
<dbReference type="eggNOG" id="COG0708">
    <property type="taxonomic scope" value="Bacteria"/>
</dbReference>
<dbReference type="InterPro" id="IPR036691">
    <property type="entry name" value="Endo/exonu/phosph_ase_sf"/>
</dbReference>
<dbReference type="Gene3D" id="3.60.10.10">
    <property type="entry name" value="Endonuclease/exonuclease/phosphatase"/>
    <property type="match status" value="1"/>
</dbReference>
<dbReference type="GO" id="GO:0004527">
    <property type="term" value="F:exonuclease activity"/>
    <property type="evidence" value="ECO:0007669"/>
    <property type="project" value="UniProtKB-KW"/>
</dbReference>
<keyword evidence="1" id="KW-0378">Hydrolase</keyword>
<organism evidence="1 2">
    <name type="scientific">Formosa agariphila (strain DSM 15362 / KCTC 12365 / LMG 23005 / KMM 3901 / M-2Alg 35-1)</name>
    <dbReference type="NCBI Taxonomy" id="1347342"/>
    <lineage>
        <taxon>Bacteria</taxon>
        <taxon>Pseudomonadati</taxon>
        <taxon>Bacteroidota</taxon>
        <taxon>Flavobacteriia</taxon>
        <taxon>Flavobacteriales</taxon>
        <taxon>Flavobacteriaceae</taxon>
        <taxon>Formosa</taxon>
    </lineage>
</organism>
<dbReference type="PATRIC" id="fig|1347342.6.peg.2643"/>
<keyword evidence="2" id="KW-1185">Reference proteome</keyword>
<name>T2KQT5_FORAG</name>
<dbReference type="PANTHER" id="PTHR41349">
    <property type="match status" value="1"/>
</dbReference>
<dbReference type="Proteomes" id="UP000016160">
    <property type="component" value="Chromosome"/>
</dbReference>
<reference evidence="1 2" key="1">
    <citation type="journal article" date="2013" name="Appl. Environ. Microbiol.">
        <title>The genome of the alga-associated marine flavobacterium Formosa agariphila KMM 3901T reveals a broad potential for degradation of algal polysaccharides.</title>
        <authorList>
            <person name="Mann A.J."/>
            <person name="Hahnke R.L."/>
            <person name="Huang S."/>
            <person name="Werner J."/>
            <person name="Xing P."/>
            <person name="Barbeyron T."/>
            <person name="Huettel B."/>
            <person name="Stueber K."/>
            <person name="Reinhardt R."/>
            <person name="Harder J."/>
            <person name="Gloeckner F.O."/>
            <person name="Amann R.I."/>
            <person name="Teeling H."/>
        </authorList>
    </citation>
    <scope>NUCLEOTIDE SEQUENCE [LARGE SCALE GENOMIC DNA]</scope>
    <source>
        <strain evidence="2">DSM 15362 / KCTC 12365 / LMG 23005 / KMM 3901</strain>
    </source>
</reference>
<dbReference type="EMBL" id="HG315671">
    <property type="protein sequence ID" value="CDF80339.1"/>
    <property type="molecule type" value="Genomic_DNA"/>
</dbReference>
<sequence length="201" mass="22787">MYLPRSYDGSTWKVLEKPITNISKIQEINMASKRDEAIAAFINDAKSEVLNGNVVIYGGDNNEPSHLDWVEANKDLYDHHGVVMPWFNTVQLDKAGFLDAYRTVFSNPITHPGFTYPANNTAVPVTKLAWSPNADDRDRIDFIFYYPDTRLKLENVAILGPRGDIVRNKRVIENTADNIITPKNIWPSDHKAVLAVFKLNI</sequence>